<comment type="caution">
    <text evidence="8">The sequence shown here is derived from an EMBL/GenBank/DDBJ whole genome shotgun (WGS) entry which is preliminary data.</text>
</comment>
<proteinExistence type="inferred from homology"/>
<evidence type="ECO:0000313" key="9">
    <source>
        <dbReference type="Proteomes" id="UP000176409"/>
    </source>
</evidence>
<evidence type="ECO:0000256" key="1">
    <source>
        <dbReference type="ARBA" id="ARBA00005614"/>
    </source>
</evidence>
<dbReference type="EMBL" id="MFJZ01000071">
    <property type="protein sequence ID" value="OGG28800.1"/>
    <property type="molecule type" value="Genomic_DNA"/>
</dbReference>
<evidence type="ECO:0000259" key="7">
    <source>
        <dbReference type="PROSITE" id="PS51160"/>
    </source>
</evidence>
<dbReference type="PANTHER" id="PTHR47268">
    <property type="entry name" value="ACYLPHOSPHATASE"/>
    <property type="match status" value="1"/>
</dbReference>
<feature type="active site" evidence="4">
    <location>
        <position position="18"/>
    </location>
</feature>
<evidence type="ECO:0000256" key="4">
    <source>
        <dbReference type="PROSITE-ProRule" id="PRU00520"/>
    </source>
</evidence>
<dbReference type="PROSITE" id="PS00150">
    <property type="entry name" value="ACYLPHOSPHATASE_1"/>
    <property type="match status" value="1"/>
</dbReference>
<organism evidence="8 9">
    <name type="scientific">Candidatus Gottesmanbacteria bacterium RIFCSPLOWO2_01_FULL_49_10</name>
    <dbReference type="NCBI Taxonomy" id="1798396"/>
    <lineage>
        <taxon>Bacteria</taxon>
        <taxon>Candidatus Gottesmaniibacteriota</taxon>
    </lineage>
</organism>
<dbReference type="SUPFAM" id="SSF54975">
    <property type="entry name" value="Acylphosphatase/BLUF domain-like"/>
    <property type="match status" value="1"/>
</dbReference>
<dbReference type="PANTHER" id="PTHR47268:SF4">
    <property type="entry name" value="ACYLPHOSPHATASE"/>
    <property type="match status" value="1"/>
</dbReference>
<dbReference type="STRING" id="1798396.A2973_02030"/>
<sequence length="90" mass="9759">MDSVHLIVSGDVQGVGFRAWVFRYAQDKSITGWVKNRDDGAVEVVAEGEYARLEGLIKRCQHGPALASVAKVDVTWQKAVGGLVGFEVVD</sequence>
<feature type="domain" description="Acylphosphatase-like" evidence="7">
    <location>
        <begin position="3"/>
        <end position="90"/>
    </location>
</feature>
<dbReference type="AlphaFoldDB" id="A0A1F6AVV9"/>
<dbReference type="InterPro" id="IPR036046">
    <property type="entry name" value="Acylphosphatase-like_dom_sf"/>
</dbReference>
<dbReference type="PROSITE" id="PS00151">
    <property type="entry name" value="ACYLPHOSPHATASE_2"/>
    <property type="match status" value="1"/>
</dbReference>
<dbReference type="EC" id="3.6.1.7" evidence="2 4"/>
<comment type="similarity">
    <text evidence="1 6">Belongs to the acylphosphatase family.</text>
</comment>
<gene>
    <name evidence="8" type="ORF">A2973_02030</name>
</gene>
<evidence type="ECO:0000256" key="2">
    <source>
        <dbReference type="ARBA" id="ARBA00012150"/>
    </source>
</evidence>
<evidence type="ECO:0000256" key="3">
    <source>
        <dbReference type="ARBA" id="ARBA00047645"/>
    </source>
</evidence>
<reference evidence="8 9" key="1">
    <citation type="journal article" date="2016" name="Nat. Commun.">
        <title>Thousands of microbial genomes shed light on interconnected biogeochemical processes in an aquifer system.</title>
        <authorList>
            <person name="Anantharaman K."/>
            <person name="Brown C.T."/>
            <person name="Hug L.A."/>
            <person name="Sharon I."/>
            <person name="Castelle C.J."/>
            <person name="Probst A.J."/>
            <person name="Thomas B.C."/>
            <person name="Singh A."/>
            <person name="Wilkins M.J."/>
            <person name="Karaoz U."/>
            <person name="Brodie E.L."/>
            <person name="Williams K.H."/>
            <person name="Hubbard S.S."/>
            <person name="Banfield J.F."/>
        </authorList>
    </citation>
    <scope>NUCLEOTIDE SEQUENCE [LARGE SCALE GENOMIC DNA]</scope>
</reference>
<name>A0A1F6AVV9_9BACT</name>
<accession>A0A1F6AVV9</accession>
<dbReference type="InterPro" id="IPR001792">
    <property type="entry name" value="Acylphosphatase-like_dom"/>
</dbReference>
<dbReference type="InterPro" id="IPR017968">
    <property type="entry name" value="Acylphosphatase_CS"/>
</dbReference>
<keyword evidence="4 5" id="KW-0378">Hydrolase</keyword>
<dbReference type="Pfam" id="PF00708">
    <property type="entry name" value="Acylphosphatase"/>
    <property type="match status" value="1"/>
</dbReference>
<dbReference type="Proteomes" id="UP000176409">
    <property type="component" value="Unassembled WGS sequence"/>
</dbReference>
<evidence type="ECO:0000256" key="5">
    <source>
        <dbReference type="RuleBase" id="RU000553"/>
    </source>
</evidence>
<protein>
    <recommendedName>
        <fullName evidence="2 4">Acylphosphatase</fullName>
        <ecNumber evidence="2 4">3.6.1.7</ecNumber>
    </recommendedName>
</protein>
<feature type="active site" evidence="4">
    <location>
        <position position="36"/>
    </location>
</feature>
<comment type="catalytic activity">
    <reaction evidence="3 4 5">
        <text>an acyl phosphate + H2O = a carboxylate + phosphate + H(+)</text>
        <dbReference type="Rhea" id="RHEA:14965"/>
        <dbReference type="ChEBI" id="CHEBI:15377"/>
        <dbReference type="ChEBI" id="CHEBI:15378"/>
        <dbReference type="ChEBI" id="CHEBI:29067"/>
        <dbReference type="ChEBI" id="CHEBI:43474"/>
        <dbReference type="ChEBI" id="CHEBI:59918"/>
        <dbReference type="EC" id="3.6.1.7"/>
    </reaction>
</comment>
<evidence type="ECO:0000256" key="6">
    <source>
        <dbReference type="RuleBase" id="RU004168"/>
    </source>
</evidence>
<dbReference type="InterPro" id="IPR020456">
    <property type="entry name" value="Acylphosphatase"/>
</dbReference>
<dbReference type="PROSITE" id="PS51160">
    <property type="entry name" value="ACYLPHOSPHATASE_3"/>
    <property type="match status" value="1"/>
</dbReference>
<evidence type="ECO:0000313" key="8">
    <source>
        <dbReference type="EMBL" id="OGG28800.1"/>
    </source>
</evidence>
<dbReference type="GO" id="GO:0003998">
    <property type="term" value="F:acylphosphatase activity"/>
    <property type="evidence" value="ECO:0007669"/>
    <property type="project" value="UniProtKB-EC"/>
</dbReference>
<dbReference type="Gene3D" id="3.30.70.100">
    <property type="match status" value="1"/>
</dbReference>
<dbReference type="PRINTS" id="PR00112">
    <property type="entry name" value="ACYLPHPHTASE"/>
</dbReference>